<evidence type="ECO:0000313" key="2">
    <source>
        <dbReference type="EMBL" id="KAF2773914.1"/>
    </source>
</evidence>
<name>A0A6G1LP23_9PEZI</name>
<gene>
    <name evidence="2" type="ORF">EJ03DRAFT_71986</name>
</gene>
<protein>
    <recommendedName>
        <fullName evidence="4">Arrestin-like N-terminal domain-containing protein</fullName>
    </recommendedName>
</protein>
<feature type="region of interest" description="Disordered" evidence="1">
    <location>
        <begin position="21"/>
        <end position="44"/>
    </location>
</feature>
<reference evidence="2" key="1">
    <citation type="journal article" date="2020" name="Stud. Mycol.">
        <title>101 Dothideomycetes genomes: a test case for predicting lifestyles and emergence of pathogens.</title>
        <authorList>
            <person name="Haridas S."/>
            <person name="Albert R."/>
            <person name="Binder M."/>
            <person name="Bloem J."/>
            <person name="Labutti K."/>
            <person name="Salamov A."/>
            <person name="Andreopoulos B."/>
            <person name="Baker S."/>
            <person name="Barry K."/>
            <person name="Bills G."/>
            <person name="Bluhm B."/>
            <person name="Cannon C."/>
            <person name="Castanera R."/>
            <person name="Culley D."/>
            <person name="Daum C."/>
            <person name="Ezra D."/>
            <person name="Gonzalez J."/>
            <person name="Henrissat B."/>
            <person name="Kuo A."/>
            <person name="Liang C."/>
            <person name="Lipzen A."/>
            <person name="Lutzoni F."/>
            <person name="Magnuson J."/>
            <person name="Mondo S."/>
            <person name="Nolan M."/>
            <person name="Ohm R."/>
            <person name="Pangilinan J."/>
            <person name="Park H.-J."/>
            <person name="Ramirez L."/>
            <person name="Alfaro M."/>
            <person name="Sun H."/>
            <person name="Tritt A."/>
            <person name="Yoshinaga Y."/>
            <person name="Zwiers L.-H."/>
            <person name="Turgeon B."/>
            <person name="Goodwin S."/>
            <person name="Spatafora J."/>
            <person name="Crous P."/>
            <person name="Grigoriev I."/>
        </authorList>
    </citation>
    <scope>NUCLEOTIDE SEQUENCE</scope>
    <source>
        <strain evidence="2">CBS 116005</strain>
    </source>
</reference>
<evidence type="ECO:0000313" key="3">
    <source>
        <dbReference type="Proteomes" id="UP000799436"/>
    </source>
</evidence>
<dbReference type="Proteomes" id="UP000799436">
    <property type="component" value="Unassembled WGS sequence"/>
</dbReference>
<dbReference type="EMBL" id="ML995809">
    <property type="protein sequence ID" value="KAF2773914.1"/>
    <property type="molecule type" value="Genomic_DNA"/>
</dbReference>
<evidence type="ECO:0008006" key="4">
    <source>
        <dbReference type="Google" id="ProtNLM"/>
    </source>
</evidence>
<dbReference type="AlphaFoldDB" id="A0A6G1LP23"/>
<sequence length="296" mass="33195">MADFEDGSALPEDVLGRMLTFPVLPPSSTPEPTDSRWKLPKSSANSDDGFQVTYSISAIVSVEKRRIASASRKFNFIPVSQPQPPVSSCDFPEEYSLSTSRETRTMNPLGKCHCTNLEVQSEEPEPLTIRTIDSKGSTKINLMIKLEGRQADFLPKHCKIKTTLITRTFVTPYWHGKWVPTLQDACASPSADIHTGTSNEQTYTMDINHWEALDRKPDDECRTFLATLPVRFFVFQGQLPSATFFTTLVSRRHALDVTVSFSEMRRSEMRLSLPLQVVYSDDAGAIEALMLVRPSP</sequence>
<accession>A0A6G1LP23</accession>
<dbReference type="OrthoDB" id="3644299at2759"/>
<proteinExistence type="predicted"/>
<organism evidence="2 3">
    <name type="scientific">Teratosphaeria nubilosa</name>
    <dbReference type="NCBI Taxonomy" id="161662"/>
    <lineage>
        <taxon>Eukaryota</taxon>
        <taxon>Fungi</taxon>
        <taxon>Dikarya</taxon>
        <taxon>Ascomycota</taxon>
        <taxon>Pezizomycotina</taxon>
        <taxon>Dothideomycetes</taxon>
        <taxon>Dothideomycetidae</taxon>
        <taxon>Mycosphaerellales</taxon>
        <taxon>Teratosphaeriaceae</taxon>
        <taxon>Teratosphaeria</taxon>
    </lineage>
</organism>
<evidence type="ECO:0000256" key="1">
    <source>
        <dbReference type="SAM" id="MobiDB-lite"/>
    </source>
</evidence>
<keyword evidence="3" id="KW-1185">Reference proteome</keyword>